<keyword evidence="2" id="KW-1185">Reference proteome</keyword>
<evidence type="ECO:0000313" key="1">
    <source>
        <dbReference type="EnsemblPlants" id="AVESA.00010b.r2.5CG0869510.1.CDS"/>
    </source>
</evidence>
<organism evidence="1 2">
    <name type="scientific">Avena sativa</name>
    <name type="common">Oat</name>
    <dbReference type="NCBI Taxonomy" id="4498"/>
    <lineage>
        <taxon>Eukaryota</taxon>
        <taxon>Viridiplantae</taxon>
        <taxon>Streptophyta</taxon>
        <taxon>Embryophyta</taxon>
        <taxon>Tracheophyta</taxon>
        <taxon>Spermatophyta</taxon>
        <taxon>Magnoliopsida</taxon>
        <taxon>Liliopsida</taxon>
        <taxon>Poales</taxon>
        <taxon>Poaceae</taxon>
        <taxon>BOP clade</taxon>
        <taxon>Pooideae</taxon>
        <taxon>Poodae</taxon>
        <taxon>Poeae</taxon>
        <taxon>Poeae Chloroplast Group 1 (Aveneae type)</taxon>
        <taxon>Aveninae</taxon>
        <taxon>Avena</taxon>
    </lineage>
</organism>
<reference evidence="1" key="2">
    <citation type="submission" date="2025-09" db="UniProtKB">
        <authorList>
            <consortium name="EnsemblPlants"/>
        </authorList>
    </citation>
    <scope>IDENTIFICATION</scope>
</reference>
<dbReference type="Proteomes" id="UP001732700">
    <property type="component" value="Chromosome 5C"/>
</dbReference>
<dbReference type="EnsemblPlants" id="AVESA.00010b.r2.5CG0869510.1">
    <property type="protein sequence ID" value="AVESA.00010b.r2.5CG0869510.1.CDS"/>
    <property type="gene ID" value="AVESA.00010b.r2.5CG0869510"/>
</dbReference>
<accession>A0ACD5Y139</accession>
<name>A0ACD5Y139_AVESA</name>
<sequence length="541" mass="58818">MPSSSSAKPDHGVASGTDFGAAAAVVPTRPRTRRGRPEAKRPGYLASFLHTQDEIDAICEEHGVPSGTDLDVTAAVVPSSPQTVRGGPKAKRPEDFASFLRTQGEIDALCKEHGVPKEFTAHPAGELRANARPPPGAICVYARALEAGMRVPLDGFFCDALAHFGIAPTQLTSNGWRFLAGFLGLCRSVGVPPSLAVFRRFFLLAIVTQRQKKGWYFCRSRTRKSSALRFTGMPQPNLISFRYWKHEFFFLSSPEPWPCRVLWGTPSKRSFRNPVLTDEEKRWAAKLLRAHGVAAIDLRKYICNTNLTASLITSPKGMDPSVYAMMKTMLAEKAAAQASVSAKKLKAEPDSRAAGSPPLRGMKRSLKEANENACPPPSILNTALSSGVCSPPPGFSRKPQHSPSRNNGDGTREQLEEAKREAEPEEEEEKAKADLAATGGELAKAKAGLAAAEAEVVKAKAELTAAKQAADADQEKVWPELTIGVVKAKAKLAAAKRALEEELQSAKTAAVRQLLCCEDHVRRRAEHALERYRRWRTGRAA</sequence>
<protein>
    <submittedName>
        <fullName evidence="1">Uncharacterized protein</fullName>
    </submittedName>
</protein>
<proteinExistence type="predicted"/>
<reference evidence="1" key="1">
    <citation type="submission" date="2021-05" db="EMBL/GenBank/DDBJ databases">
        <authorList>
            <person name="Scholz U."/>
            <person name="Mascher M."/>
            <person name="Fiebig A."/>
        </authorList>
    </citation>
    <scope>NUCLEOTIDE SEQUENCE [LARGE SCALE GENOMIC DNA]</scope>
</reference>
<evidence type="ECO:0000313" key="2">
    <source>
        <dbReference type="Proteomes" id="UP001732700"/>
    </source>
</evidence>